<protein>
    <submittedName>
        <fullName evidence="1">Flavodoxin</fullName>
    </submittedName>
</protein>
<proteinExistence type="predicted"/>
<name>A0A9D9DFD6_9GAMM</name>
<reference evidence="1" key="1">
    <citation type="submission" date="2020-10" db="EMBL/GenBank/DDBJ databases">
        <authorList>
            <person name="Gilroy R."/>
        </authorList>
    </citation>
    <scope>NUCLEOTIDE SEQUENCE</scope>
    <source>
        <strain evidence="1">17213</strain>
    </source>
</reference>
<reference evidence="1" key="2">
    <citation type="journal article" date="2021" name="PeerJ">
        <title>Extensive microbial diversity within the chicken gut microbiome revealed by metagenomics and culture.</title>
        <authorList>
            <person name="Gilroy R."/>
            <person name="Ravi A."/>
            <person name="Getino M."/>
            <person name="Pursley I."/>
            <person name="Horton D.L."/>
            <person name="Alikhan N.F."/>
            <person name="Baker D."/>
            <person name="Gharbi K."/>
            <person name="Hall N."/>
            <person name="Watson M."/>
            <person name="Adriaenssens E.M."/>
            <person name="Foster-Nyarko E."/>
            <person name="Jarju S."/>
            <person name="Secka A."/>
            <person name="Antonio M."/>
            <person name="Oren A."/>
            <person name="Chaudhuri R.R."/>
            <person name="La Ragione R."/>
            <person name="Hildebrand F."/>
            <person name="Pallen M.J."/>
        </authorList>
    </citation>
    <scope>NUCLEOTIDE SEQUENCE</scope>
    <source>
        <strain evidence="1">17213</strain>
    </source>
</reference>
<gene>
    <name evidence="1" type="ORF">IAB19_08410</name>
</gene>
<accession>A0A9D9DFD6</accession>
<comment type="caution">
    <text evidence="1">The sequence shown here is derived from an EMBL/GenBank/DDBJ whole genome shotgun (WGS) entry which is preliminary data.</text>
</comment>
<dbReference type="AlphaFoldDB" id="A0A9D9DFD6"/>
<evidence type="ECO:0000313" key="1">
    <source>
        <dbReference type="EMBL" id="MBO8416386.1"/>
    </source>
</evidence>
<feature type="non-terminal residue" evidence="1">
    <location>
        <position position="1"/>
    </location>
</feature>
<dbReference type="Proteomes" id="UP000823631">
    <property type="component" value="Unassembled WGS sequence"/>
</dbReference>
<sequence>ALLPEDCTLLKPIGIYRSEVDASRPQLMEWLHGLEY</sequence>
<evidence type="ECO:0000313" key="2">
    <source>
        <dbReference type="Proteomes" id="UP000823631"/>
    </source>
</evidence>
<dbReference type="EMBL" id="JADINH010000173">
    <property type="protein sequence ID" value="MBO8416386.1"/>
    <property type="molecule type" value="Genomic_DNA"/>
</dbReference>
<organism evidence="1 2">
    <name type="scientific">Candidatus Avisuccinivibrio stercorigallinarum</name>
    <dbReference type="NCBI Taxonomy" id="2840704"/>
    <lineage>
        <taxon>Bacteria</taxon>
        <taxon>Pseudomonadati</taxon>
        <taxon>Pseudomonadota</taxon>
        <taxon>Gammaproteobacteria</taxon>
        <taxon>Aeromonadales</taxon>
        <taxon>Succinivibrionaceae</taxon>
        <taxon>Succinivibrionaceae incertae sedis</taxon>
        <taxon>Candidatus Avisuccinivibrio</taxon>
    </lineage>
</organism>